<gene>
    <name evidence="1" type="ORF">DME_LOCUS2883</name>
</gene>
<dbReference type="WBParaSite" id="DME_0000914601-mRNA-1">
    <property type="protein sequence ID" value="DME_0000914601-mRNA-1"/>
    <property type="gene ID" value="DME_0000914601"/>
</dbReference>
<evidence type="ECO:0000313" key="1">
    <source>
        <dbReference type="EMBL" id="VDN52910.1"/>
    </source>
</evidence>
<evidence type="ECO:0000313" key="3">
    <source>
        <dbReference type="Proteomes" id="UP000274756"/>
    </source>
</evidence>
<dbReference type="Proteomes" id="UP000038040">
    <property type="component" value="Unplaced"/>
</dbReference>
<evidence type="ECO:0000313" key="4">
    <source>
        <dbReference type="WBParaSite" id="DME_0000914601-mRNA-1"/>
    </source>
</evidence>
<keyword evidence="3" id="KW-1185">Reference proteome</keyword>
<sequence length="77" mass="8855">MTTALNVSFRYIRMQNSSAQIYENISPKIFCDFIEAMVALTAADFPIERAAVTDKHIITKNDTVLLKTFWMYGKVNF</sequence>
<protein>
    <submittedName>
        <fullName evidence="4">Transposase</fullName>
    </submittedName>
</protein>
<dbReference type="AlphaFoldDB" id="A0A0N4UMQ6"/>
<dbReference type="Proteomes" id="UP000274756">
    <property type="component" value="Unassembled WGS sequence"/>
</dbReference>
<reference evidence="1 3" key="2">
    <citation type="submission" date="2018-11" db="EMBL/GenBank/DDBJ databases">
        <authorList>
            <consortium name="Pathogen Informatics"/>
        </authorList>
    </citation>
    <scope>NUCLEOTIDE SEQUENCE [LARGE SCALE GENOMIC DNA]</scope>
</reference>
<reference evidence="4" key="1">
    <citation type="submission" date="2017-02" db="UniProtKB">
        <authorList>
            <consortium name="WormBaseParasite"/>
        </authorList>
    </citation>
    <scope>IDENTIFICATION</scope>
</reference>
<organism evidence="2 4">
    <name type="scientific">Dracunculus medinensis</name>
    <name type="common">Guinea worm</name>
    <dbReference type="NCBI Taxonomy" id="318479"/>
    <lineage>
        <taxon>Eukaryota</taxon>
        <taxon>Metazoa</taxon>
        <taxon>Ecdysozoa</taxon>
        <taxon>Nematoda</taxon>
        <taxon>Chromadorea</taxon>
        <taxon>Rhabditida</taxon>
        <taxon>Spirurina</taxon>
        <taxon>Dracunculoidea</taxon>
        <taxon>Dracunculidae</taxon>
        <taxon>Dracunculus</taxon>
    </lineage>
</organism>
<proteinExistence type="predicted"/>
<evidence type="ECO:0000313" key="2">
    <source>
        <dbReference type="Proteomes" id="UP000038040"/>
    </source>
</evidence>
<accession>A0A0N4UMQ6</accession>
<dbReference type="EMBL" id="UYYG01000087">
    <property type="protein sequence ID" value="VDN52910.1"/>
    <property type="molecule type" value="Genomic_DNA"/>
</dbReference>
<name>A0A0N4UMQ6_DRAME</name>